<keyword evidence="1" id="KW-0732">Signal</keyword>
<keyword evidence="3" id="KW-0645">Protease</keyword>
<dbReference type="RefSeq" id="WP_218284863.1">
    <property type="nucleotide sequence ID" value="NZ_CP076448.1"/>
</dbReference>
<dbReference type="GO" id="GO:0006508">
    <property type="term" value="P:proteolysis"/>
    <property type="evidence" value="ECO:0007669"/>
    <property type="project" value="InterPro"/>
</dbReference>
<dbReference type="GO" id="GO:0042834">
    <property type="term" value="F:peptidoglycan binding"/>
    <property type="evidence" value="ECO:0007669"/>
    <property type="project" value="InterPro"/>
</dbReference>
<feature type="signal peptide" evidence="1">
    <location>
        <begin position="1"/>
        <end position="31"/>
    </location>
</feature>
<dbReference type="PANTHER" id="PTHR21581:SF6">
    <property type="entry name" value="TRAFFICKING PROTEIN PARTICLE COMPLEX SUBUNIT 12"/>
    <property type="match status" value="1"/>
</dbReference>
<dbReference type="Pfam" id="PF00768">
    <property type="entry name" value="Peptidase_S11"/>
    <property type="match status" value="1"/>
</dbReference>
<dbReference type="KEGG" id="elio:KO353_11600"/>
<dbReference type="EMBL" id="CP076448">
    <property type="protein sequence ID" value="QXM23930.1"/>
    <property type="molecule type" value="Genomic_DNA"/>
</dbReference>
<dbReference type="InterPro" id="IPR007730">
    <property type="entry name" value="SPOR-like_dom"/>
</dbReference>
<proteinExistence type="predicted"/>
<dbReference type="InterPro" id="IPR001967">
    <property type="entry name" value="Peptidase_S11_N"/>
</dbReference>
<protein>
    <submittedName>
        <fullName evidence="3">D-alanyl-D-alanine carboxypeptidase</fullName>
    </submittedName>
</protein>
<evidence type="ECO:0000256" key="1">
    <source>
        <dbReference type="SAM" id="SignalP"/>
    </source>
</evidence>
<dbReference type="GO" id="GO:0009002">
    <property type="term" value="F:serine-type D-Ala-D-Ala carboxypeptidase activity"/>
    <property type="evidence" value="ECO:0007669"/>
    <property type="project" value="InterPro"/>
</dbReference>
<evidence type="ECO:0000313" key="3">
    <source>
        <dbReference type="EMBL" id="QXM23930.1"/>
    </source>
</evidence>
<feature type="chain" id="PRO_5037018315" evidence="1">
    <location>
        <begin position="32"/>
        <end position="409"/>
    </location>
</feature>
<evidence type="ECO:0000313" key="4">
    <source>
        <dbReference type="Proteomes" id="UP000694001"/>
    </source>
</evidence>
<name>A0A975U093_9PROT</name>
<dbReference type="PANTHER" id="PTHR21581">
    <property type="entry name" value="D-ALANYL-D-ALANINE CARBOXYPEPTIDASE"/>
    <property type="match status" value="1"/>
</dbReference>
<dbReference type="Pfam" id="PF05036">
    <property type="entry name" value="SPOR"/>
    <property type="match status" value="1"/>
</dbReference>
<dbReference type="AlphaFoldDB" id="A0A975U093"/>
<dbReference type="PROSITE" id="PS51724">
    <property type="entry name" value="SPOR"/>
    <property type="match status" value="1"/>
</dbReference>
<evidence type="ECO:0000259" key="2">
    <source>
        <dbReference type="PROSITE" id="PS51724"/>
    </source>
</evidence>
<keyword evidence="4" id="KW-1185">Reference proteome</keyword>
<keyword evidence="3" id="KW-0378">Hydrolase</keyword>
<sequence length="409" mass="43749">MDHPLLRRAGGFLRSVLAAILLALAAAPATAQIGSGRYASIVIDAASGRVLSAVDPDEPRRPASLAKVMTAFLVFDAVAEGRARLSDTLVISPNAAAAPPSKIGLPPGTRITLEQALLAIITKSANDVAVAIAEHFAGSEPAFARLMTLKARSIGMRETVFRNASGLPDREQVTTARDMATLGRRIILDHPGFYRYFATEQFRFRGKVHRNHNLRLLTGYEGTDGIKTGFIRESGFNVLVSAERDGRRVVAAVFGGATAEERDRHVASLLDDAFGGTARFASHTSFALVSRANAATPQPERAAMHRAERQATRGRQGPVTDWAVQVGAFSTRAQALSAARNAERQIGIARAESTVTPVRTRSGRTLFRAQVTNLTAAEAQRACSDRARRKQACTAIPPAGVASSPRPRD</sequence>
<organism evidence="3 4">
    <name type="scientific">Elioraea tepida</name>
    <dbReference type="NCBI Taxonomy" id="2843330"/>
    <lineage>
        <taxon>Bacteria</taxon>
        <taxon>Pseudomonadati</taxon>
        <taxon>Pseudomonadota</taxon>
        <taxon>Alphaproteobacteria</taxon>
        <taxon>Acetobacterales</taxon>
        <taxon>Elioraeaceae</taxon>
        <taxon>Elioraea</taxon>
    </lineage>
</organism>
<accession>A0A975U093</accession>
<keyword evidence="3" id="KW-0121">Carboxypeptidase</keyword>
<feature type="domain" description="SPOR" evidence="2">
    <location>
        <begin position="316"/>
        <end position="402"/>
    </location>
</feature>
<gene>
    <name evidence="3" type="ORF">KO353_11600</name>
</gene>
<reference evidence="3" key="1">
    <citation type="submission" date="2021-06" db="EMBL/GenBank/DDBJ databases">
        <title>Elioraea tepida, sp. nov., a moderately thermophilic aerobic anoxygenic phototrophic bacterium isolated from an alkaline siliceous hot spring mat community in Yellowstone National Park, WY, USA.</title>
        <authorList>
            <person name="Saini M.K."/>
            <person name="Yoshida S."/>
            <person name="Sebastian A."/>
            <person name="Hirose S."/>
            <person name="Hara E."/>
            <person name="Tamaki H."/>
            <person name="Soulier N.T."/>
            <person name="Albert I."/>
            <person name="Hanada S."/>
            <person name="Bryant D.A."/>
            <person name="Tank M."/>
        </authorList>
    </citation>
    <scope>NUCLEOTIDE SEQUENCE</scope>
    <source>
        <strain evidence="3">MS-P2</strain>
    </source>
</reference>
<dbReference type="Proteomes" id="UP000694001">
    <property type="component" value="Chromosome"/>
</dbReference>